<dbReference type="EMBL" id="JASCZI010123001">
    <property type="protein sequence ID" value="MED6164978.1"/>
    <property type="molecule type" value="Genomic_DNA"/>
</dbReference>
<reference evidence="1 2" key="1">
    <citation type="journal article" date="2023" name="Plants (Basel)">
        <title>Bridging the Gap: Combining Genomics and Transcriptomics Approaches to Understand Stylosanthes scabra, an Orphan Legume from the Brazilian Caatinga.</title>
        <authorList>
            <person name="Ferreira-Neto J.R.C."/>
            <person name="da Silva M.D."/>
            <person name="Binneck E."/>
            <person name="de Melo N.F."/>
            <person name="da Silva R.H."/>
            <person name="de Melo A.L.T.M."/>
            <person name="Pandolfi V."/>
            <person name="Bustamante F.O."/>
            <person name="Brasileiro-Vidal A.C."/>
            <person name="Benko-Iseppon A.M."/>
        </authorList>
    </citation>
    <scope>NUCLEOTIDE SEQUENCE [LARGE SCALE GENOMIC DNA]</scope>
    <source>
        <tissue evidence="1">Leaves</tissue>
    </source>
</reference>
<protein>
    <submittedName>
        <fullName evidence="1">Uncharacterized protein</fullName>
    </submittedName>
</protein>
<organism evidence="1 2">
    <name type="scientific">Stylosanthes scabra</name>
    <dbReference type="NCBI Taxonomy" id="79078"/>
    <lineage>
        <taxon>Eukaryota</taxon>
        <taxon>Viridiplantae</taxon>
        <taxon>Streptophyta</taxon>
        <taxon>Embryophyta</taxon>
        <taxon>Tracheophyta</taxon>
        <taxon>Spermatophyta</taxon>
        <taxon>Magnoliopsida</taxon>
        <taxon>eudicotyledons</taxon>
        <taxon>Gunneridae</taxon>
        <taxon>Pentapetalae</taxon>
        <taxon>rosids</taxon>
        <taxon>fabids</taxon>
        <taxon>Fabales</taxon>
        <taxon>Fabaceae</taxon>
        <taxon>Papilionoideae</taxon>
        <taxon>50 kb inversion clade</taxon>
        <taxon>dalbergioids sensu lato</taxon>
        <taxon>Dalbergieae</taxon>
        <taxon>Pterocarpus clade</taxon>
        <taxon>Stylosanthes</taxon>
    </lineage>
</organism>
<accession>A0ABU6UYC8</accession>
<name>A0ABU6UYC8_9FABA</name>
<evidence type="ECO:0000313" key="2">
    <source>
        <dbReference type="Proteomes" id="UP001341840"/>
    </source>
</evidence>
<sequence length="192" mass="21335">MNQGGKRVRNIYYRVPVAVVSSCVKYDCFSINTDENLQVLFHCRQQYPEVRTTELYVEIDDVGASSGESNPLPPPAHVRPTHAPVLVRVPERERVASSSFDVNLPQDDEHACDLGDNRSFGELVVAMAWTPQPPSPQSCHASPNPHVEEALQCNDFDEEPALIEGDSDDDEGTIHTARGVNHNTICMQGFYD</sequence>
<keyword evidence="2" id="KW-1185">Reference proteome</keyword>
<evidence type="ECO:0000313" key="1">
    <source>
        <dbReference type="EMBL" id="MED6164978.1"/>
    </source>
</evidence>
<gene>
    <name evidence="1" type="ORF">PIB30_095342</name>
</gene>
<dbReference type="Proteomes" id="UP001341840">
    <property type="component" value="Unassembled WGS sequence"/>
</dbReference>
<proteinExistence type="predicted"/>
<comment type="caution">
    <text evidence="1">The sequence shown here is derived from an EMBL/GenBank/DDBJ whole genome shotgun (WGS) entry which is preliminary data.</text>
</comment>